<name>A0ACC2GX30_DALPE</name>
<accession>A0ACC2GX30</accession>
<dbReference type="EMBL" id="CM055735">
    <property type="protein sequence ID" value="KAJ8008221.1"/>
    <property type="molecule type" value="Genomic_DNA"/>
</dbReference>
<reference evidence="1" key="1">
    <citation type="submission" date="2021-05" db="EMBL/GenBank/DDBJ databases">
        <authorList>
            <person name="Pan Q."/>
            <person name="Jouanno E."/>
            <person name="Zahm M."/>
            <person name="Klopp C."/>
            <person name="Cabau C."/>
            <person name="Louis A."/>
            <person name="Berthelot C."/>
            <person name="Parey E."/>
            <person name="Roest Crollius H."/>
            <person name="Montfort J."/>
            <person name="Robinson-Rechavi M."/>
            <person name="Bouchez O."/>
            <person name="Lampietro C."/>
            <person name="Lopez Roques C."/>
            <person name="Donnadieu C."/>
            <person name="Postlethwait J."/>
            <person name="Bobe J."/>
            <person name="Dillon D."/>
            <person name="Chandos A."/>
            <person name="von Hippel F."/>
            <person name="Guiguen Y."/>
        </authorList>
    </citation>
    <scope>NUCLEOTIDE SEQUENCE</scope>
    <source>
        <strain evidence="1">YG-Jan2019</strain>
    </source>
</reference>
<evidence type="ECO:0000313" key="1">
    <source>
        <dbReference type="EMBL" id="KAJ8008221.1"/>
    </source>
</evidence>
<evidence type="ECO:0000313" key="2">
    <source>
        <dbReference type="Proteomes" id="UP001157502"/>
    </source>
</evidence>
<dbReference type="Proteomes" id="UP001157502">
    <property type="component" value="Chromosome 8"/>
</dbReference>
<sequence length="141" mass="15104">MGACGPDNRGCDRCAPLTPHFLPLLRARHPLAAPQSPRPHKGGVRTSSDQSSKLIFCSANTFLDRTRVDVIPTGQGANPGVDRVSRSRRDPGDSASGRPKRPRRDDSAASSTSTIRYMCTPLTPLSALCAWARGKPIGEGR</sequence>
<comment type="caution">
    <text evidence="1">The sequence shown here is derived from an EMBL/GenBank/DDBJ whole genome shotgun (WGS) entry which is preliminary data.</text>
</comment>
<proteinExistence type="predicted"/>
<gene>
    <name evidence="1" type="ORF">DPEC_G00102550</name>
</gene>
<protein>
    <submittedName>
        <fullName evidence="1">Uncharacterized protein</fullName>
    </submittedName>
</protein>
<organism evidence="1 2">
    <name type="scientific">Dallia pectoralis</name>
    <name type="common">Alaska blackfish</name>
    <dbReference type="NCBI Taxonomy" id="75939"/>
    <lineage>
        <taxon>Eukaryota</taxon>
        <taxon>Metazoa</taxon>
        <taxon>Chordata</taxon>
        <taxon>Craniata</taxon>
        <taxon>Vertebrata</taxon>
        <taxon>Euteleostomi</taxon>
        <taxon>Actinopterygii</taxon>
        <taxon>Neopterygii</taxon>
        <taxon>Teleostei</taxon>
        <taxon>Protacanthopterygii</taxon>
        <taxon>Esociformes</taxon>
        <taxon>Umbridae</taxon>
        <taxon>Dallia</taxon>
    </lineage>
</organism>
<keyword evidence="2" id="KW-1185">Reference proteome</keyword>